<name>A0ABY6HQB6_9ARCH</name>
<keyword evidence="2" id="KW-1185">Reference proteome</keyword>
<reference evidence="1" key="1">
    <citation type="submission" date="2022-09" db="EMBL/GenBank/DDBJ databases">
        <title>Actin cytoskeleton and complex cell architecture in an #Asgard archaeon.</title>
        <authorList>
            <person name="Ponce Toledo R.I."/>
            <person name="Schleper C."/>
            <person name="Rodrigues Oliveira T."/>
            <person name="Wollweber F."/>
            <person name="Xu J."/>
            <person name="Rittmann S."/>
            <person name="Klingl A."/>
            <person name="Pilhofer M."/>
        </authorList>
    </citation>
    <scope>NUCLEOTIDE SEQUENCE</scope>
    <source>
        <strain evidence="1">B-35</strain>
    </source>
</reference>
<dbReference type="EMBL" id="CP104013">
    <property type="protein sequence ID" value="UYP44572.1"/>
    <property type="molecule type" value="Genomic_DNA"/>
</dbReference>
<evidence type="ECO:0000313" key="2">
    <source>
        <dbReference type="Proteomes" id="UP001208689"/>
    </source>
</evidence>
<sequence>MSFILDFLLEISNHNISTISHEKHEKNKTKFNLMLYEKLEWE</sequence>
<gene>
    <name evidence="1" type="ORF">NEF87_000857</name>
</gene>
<protein>
    <submittedName>
        <fullName evidence="1">Uncharacterized protein</fullName>
    </submittedName>
</protein>
<organism evidence="1 2">
    <name type="scientific">Candidatus Lokiarchaeum ossiferum</name>
    <dbReference type="NCBI Taxonomy" id="2951803"/>
    <lineage>
        <taxon>Archaea</taxon>
        <taxon>Promethearchaeati</taxon>
        <taxon>Promethearchaeota</taxon>
        <taxon>Promethearchaeia</taxon>
        <taxon>Promethearchaeales</taxon>
        <taxon>Promethearchaeaceae</taxon>
        <taxon>Candidatus Lokiarchaeum</taxon>
    </lineage>
</organism>
<accession>A0ABY6HQB6</accession>
<proteinExistence type="predicted"/>
<dbReference type="Proteomes" id="UP001208689">
    <property type="component" value="Chromosome"/>
</dbReference>
<evidence type="ECO:0000313" key="1">
    <source>
        <dbReference type="EMBL" id="UYP44572.1"/>
    </source>
</evidence>